<accession>A0A0X3TYA4</accession>
<dbReference type="PROSITE" id="PS51782">
    <property type="entry name" value="LYSM"/>
    <property type="match status" value="1"/>
</dbReference>
<dbReference type="CDD" id="cd00118">
    <property type="entry name" value="LysM"/>
    <property type="match status" value="1"/>
</dbReference>
<feature type="transmembrane region" description="Helical" evidence="2">
    <location>
        <begin position="12"/>
        <end position="34"/>
    </location>
</feature>
<dbReference type="OrthoDB" id="370541at2"/>
<feature type="region of interest" description="Disordered" evidence="1">
    <location>
        <begin position="40"/>
        <end position="134"/>
    </location>
</feature>
<dbReference type="SUPFAM" id="SSF54106">
    <property type="entry name" value="LysM domain"/>
    <property type="match status" value="1"/>
</dbReference>
<evidence type="ECO:0000256" key="1">
    <source>
        <dbReference type="SAM" id="MobiDB-lite"/>
    </source>
</evidence>
<feature type="compositionally biased region" description="Acidic residues" evidence="1">
    <location>
        <begin position="106"/>
        <end position="121"/>
    </location>
</feature>
<keyword evidence="5" id="KW-1185">Reference proteome</keyword>
<evidence type="ECO:0000256" key="2">
    <source>
        <dbReference type="SAM" id="Phobius"/>
    </source>
</evidence>
<dbReference type="EMBL" id="LQBQ01000012">
    <property type="protein sequence ID" value="KUJ80688.1"/>
    <property type="molecule type" value="Genomic_DNA"/>
</dbReference>
<sequence length="480" mass="50199">MAAKSGSEGFGAFALGMGAGGLVLAGLVALYMMGVFEEEPETSSAPVDQAAAPEDETAVQEQATAEAPAPKQDEPAAETVVEEQTAASEPAPQEQTAEQTASADAPTEDPAAEEAATEDPADQTGSANEAEQAAPAPELDQIFVEADGTALLSGSAAPGSAIRVLLDGAEIHAFTVGSDGQFAEFVTLPFSANARGLVLETGEGGQVTRSDDYLIAALPEPEVQEEQVASAEAETAPGDEPATGEPAEPAQPASEAETAAATGTEDQQAAEPAQEQAAQAEETAGGDTGTQETGDQVAVLRSGENGVELVQSPEQQEETPQEQVALDTIGYSDSGEVQLTGRAKDGAVVRLYLNNRLVMDLTSDEQGKWRGEIEGVDPGIYTLRLDVVDEQGEVVSRLETPFKREPVELLVPQEQATDTETAEAQPVIRSVTVQKGDTLWAISRERYGDGILYVKVFEANRDSIRDPDLIYPGQVFTIPE</sequence>
<dbReference type="SMART" id="SM00257">
    <property type="entry name" value="LysM"/>
    <property type="match status" value="1"/>
</dbReference>
<dbReference type="PANTHER" id="PTHR34700">
    <property type="entry name" value="POTASSIUM BINDING PROTEIN KBP"/>
    <property type="match status" value="1"/>
</dbReference>
<feature type="compositionally biased region" description="Low complexity" evidence="1">
    <location>
        <begin position="222"/>
        <end position="236"/>
    </location>
</feature>
<dbReference type="Gene3D" id="3.10.350.10">
    <property type="entry name" value="LysM domain"/>
    <property type="match status" value="1"/>
</dbReference>
<feature type="domain" description="LysM" evidence="3">
    <location>
        <begin position="429"/>
        <end position="478"/>
    </location>
</feature>
<feature type="compositionally biased region" description="Low complexity" evidence="1">
    <location>
        <begin position="77"/>
        <end position="87"/>
    </location>
</feature>
<dbReference type="PANTHER" id="PTHR34700:SF4">
    <property type="entry name" value="PHAGE-LIKE ELEMENT PBSX PROTEIN XKDP"/>
    <property type="match status" value="1"/>
</dbReference>
<comment type="caution">
    <text evidence="4">The sequence shown here is derived from an EMBL/GenBank/DDBJ whole genome shotgun (WGS) entry which is preliminary data.</text>
</comment>
<keyword evidence="2" id="KW-0812">Transmembrane</keyword>
<dbReference type="InterPro" id="IPR052196">
    <property type="entry name" value="Bact_Kbp"/>
</dbReference>
<dbReference type="STRING" id="1685379.AVO45_06545"/>
<proteinExistence type="predicted"/>
<dbReference type="Proteomes" id="UP000053791">
    <property type="component" value="Unassembled WGS sequence"/>
</dbReference>
<dbReference type="InterPro" id="IPR036779">
    <property type="entry name" value="LysM_dom_sf"/>
</dbReference>
<dbReference type="RefSeq" id="WP_068346209.1">
    <property type="nucleotide sequence ID" value="NZ_LQBQ01000012.1"/>
</dbReference>
<feature type="region of interest" description="Disordered" evidence="1">
    <location>
        <begin position="222"/>
        <end position="292"/>
    </location>
</feature>
<evidence type="ECO:0000313" key="4">
    <source>
        <dbReference type="EMBL" id="KUJ80688.1"/>
    </source>
</evidence>
<dbReference type="Pfam" id="PF01476">
    <property type="entry name" value="LysM"/>
    <property type="match status" value="1"/>
</dbReference>
<keyword evidence="2" id="KW-1133">Transmembrane helix</keyword>
<evidence type="ECO:0000259" key="3">
    <source>
        <dbReference type="PROSITE" id="PS51782"/>
    </source>
</evidence>
<evidence type="ECO:0000313" key="5">
    <source>
        <dbReference type="Proteomes" id="UP000053791"/>
    </source>
</evidence>
<feature type="compositionally biased region" description="Low complexity" evidence="1">
    <location>
        <begin position="245"/>
        <end position="292"/>
    </location>
</feature>
<dbReference type="AlphaFoldDB" id="A0A0X3TYA4"/>
<dbReference type="InterPro" id="IPR018392">
    <property type="entry name" value="LysM"/>
</dbReference>
<gene>
    <name evidence="4" type="ORF">AVO45_06545</name>
</gene>
<protein>
    <recommendedName>
        <fullName evidence="3">LysM domain-containing protein</fullName>
    </recommendedName>
</protein>
<name>A0A0X3TYA4_9RHOB</name>
<reference evidence="4 5" key="1">
    <citation type="submission" date="2015-12" db="EMBL/GenBank/DDBJ databases">
        <authorList>
            <person name="Shamseldin A."/>
            <person name="Moawad H."/>
            <person name="Abd El-Rahim W.M."/>
            <person name="Sadowsky M.J."/>
        </authorList>
    </citation>
    <scope>NUCLEOTIDE SEQUENCE [LARGE SCALE GENOMIC DNA]</scope>
    <source>
        <strain evidence="4 5">ZGT118</strain>
    </source>
</reference>
<keyword evidence="2" id="KW-0472">Membrane</keyword>
<organism evidence="4 5">
    <name type="scientific">Ruegeria marisrubri</name>
    <dbReference type="NCBI Taxonomy" id="1685379"/>
    <lineage>
        <taxon>Bacteria</taxon>
        <taxon>Pseudomonadati</taxon>
        <taxon>Pseudomonadota</taxon>
        <taxon>Alphaproteobacteria</taxon>
        <taxon>Rhodobacterales</taxon>
        <taxon>Roseobacteraceae</taxon>
        <taxon>Ruegeria</taxon>
    </lineage>
</organism>
<feature type="compositionally biased region" description="Low complexity" evidence="1">
    <location>
        <begin position="59"/>
        <end position="70"/>
    </location>
</feature>